<dbReference type="Pfam" id="PF08765">
    <property type="entry name" value="Mor"/>
    <property type="match status" value="1"/>
</dbReference>
<evidence type="ECO:0000313" key="3">
    <source>
        <dbReference type="Proteomes" id="UP001218208"/>
    </source>
</evidence>
<evidence type="ECO:0000259" key="1">
    <source>
        <dbReference type="Pfam" id="PF08765"/>
    </source>
</evidence>
<proteinExistence type="predicted"/>
<dbReference type="InterPro" id="IPR009057">
    <property type="entry name" value="Homeodomain-like_sf"/>
</dbReference>
<evidence type="ECO:0000313" key="2">
    <source>
        <dbReference type="EMBL" id="EKT4091238.1"/>
    </source>
</evidence>
<sequence length="138" mass="15586">MIEQRDWVGTPDADAAAELIAAAPLDLTEKQWEGTLVALVAVMEAAFRRAGLDEEQATRLALAGMLAQAEYAGGRQIYIPQGMRLRNALRDAEIYRKAKRGNIAQLVTEYGLTEVRVYEIIRQQRQLHLARVQRNFDF</sequence>
<name>A0AAI9FRV0_STEMA</name>
<protein>
    <recommendedName>
        <fullName evidence="1">Mor transcription activator domain-containing protein</fullName>
    </recommendedName>
</protein>
<comment type="caution">
    <text evidence="2">The sequence shown here is derived from an EMBL/GenBank/DDBJ whole genome shotgun (WGS) entry which is preliminary data.</text>
</comment>
<dbReference type="Proteomes" id="UP001218208">
    <property type="component" value="Unassembled WGS sequence"/>
</dbReference>
<dbReference type="EMBL" id="ABLOJW010000003">
    <property type="protein sequence ID" value="EKT4091238.1"/>
    <property type="molecule type" value="Genomic_DNA"/>
</dbReference>
<dbReference type="InterPro" id="IPR052411">
    <property type="entry name" value="c-mor_Regulatory_Protein"/>
</dbReference>
<reference evidence="2" key="1">
    <citation type="submission" date="2022-07" db="EMBL/GenBank/DDBJ databases">
        <authorList>
            <consortium name="DAFM: The Division of Animal and Food Microbiology"/>
        </authorList>
    </citation>
    <scope>NUCLEOTIDE SEQUENCE</scope>
    <source>
        <strain evidence="2">19MO01SH01-2</strain>
    </source>
</reference>
<feature type="domain" description="Mor transcription activator" evidence="1">
    <location>
        <begin position="31"/>
        <end position="135"/>
    </location>
</feature>
<dbReference type="PANTHER" id="PTHR37812">
    <property type="entry name" value="MU-LIKE PROPHAGE FLUMU PROTEIN C"/>
    <property type="match status" value="1"/>
</dbReference>
<dbReference type="Gene3D" id="1.10.10.60">
    <property type="entry name" value="Homeodomain-like"/>
    <property type="match status" value="1"/>
</dbReference>
<dbReference type="SUPFAM" id="SSF46689">
    <property type="entry name" value="Homeodomain-like"/>
    <property type="match status" value="1"/>
</dbReference>
<gene>
    <name evidence="2" type="ORF">QEG23_000718</name>
</gene>
<organism evidence="2 3">
    <name type="scientific">Stenotrophomonas maltophilia</name>
    <name type="common">Pseudomonas maltophilia</name>
    <name type="synonym">Xanthomonas maltophilia</name>
    <dbReference type="NCBI Taxonomy" id="40324"/>
    <lineage>
        <taxon>Bacteria</taxon>
        <taxon>Pseudomonadati</taxon>
        <taxon>Pseudomonadota</taxon>
        <taxon>Gammaproteobacteria</taxon>
        <taxon>Lysobacterales</taxon>
        <taxon>Lysobacteraceae</taxon>
        <taxon>Stenotrophomonas</taxon>
        <taxon>Stenotrophomonas maltophilia group</taxon>
    </lineage>
</organism>
<accession>A0AAI9FRV0</accession>
<dbReference type="InterPro" id="IPR014875">
    <property type="entry name" value="Mor_transcription_activator"/>
</dbReference>
<dbReference type="AlphaFoldDB" id="A0AAI9FRV0"/>
<dbReference type="PANTHER" id="PTHR37812:SF1">
    <property type="entry name" value="MU-LIKE PROPHAGE FLUMU PROTEIN C"/>
    <property type="match status" value="1"/>
</dbReference>